<dbReference type="InterPro" id="IPR003333">
    <property type="entry name" value="CMAS"/>
</dbReference>
<dbReference type="GO" id="GO:0008168">
    <property type="term" value="F:methyltransferase activity"/>
    <property type="evidence" value="ECO:0007669"/>
    <property type="project" value="UniProtKB-KW"/>
</dbReference>
<dbReference type="CDD" id="cd02440">
    <property type="entry name" value="AdoMet_MTases"/>
    <property type="match status" value="1"/>
</dbReference>
<evidence type="ECO:0000256" key="2">
    <source>
        <dbReference type="ARBA" id="ARBA00022603"/>
    </source>
</evidence>
<keyword evidence="3" id="KW-0808">Transferase</keyword>
<reference evidence="6 7" key="1">
    <citation type="submission" date="2020-10" db="EMBL/GenBank/DDBJ databases">
        <title>Genome analysis of Massilia species.</title>
        <authorList>
            <person name="Jung D.-H."/>
        </authorList>
    </citation>
    <scope>NUCLEOTIDE SEQUENCE [LARGE SCALE GENOMIC DNA]</scope>
    <source>
        <strain evidence="7">sipir</strain>
    </source>
</reference>
<dbReference type="PANTHER" id="PTHR43667">
    <property type="entry name" value="CYCLOPROPANE-FATTY-ACYL-PHOSPHOLIPID SYNTHASE"/>
    <property type="match status" value="1"/>
</dbReference>
<gene>
    <name evidence="6" type="ORF">INH39_17290</name>
</gene>
<dbReference type="Proteomes" id="UP000831532">
    <property type="component" value="Chromosome"/>
</dbReference>
<accession>A0ABY3ZXU8</accession>
<dbReference type="EMBL" id="CP063361">
    <property type="protein sequence ID" value="UOD27291.1"/>
    <property type="molecule type" value="Genomic_DNA"/>
</dbReference>
<keyword evidence="7" id="KW-1185">Reference proteome</keyword>
<evidence type="ECO:0000313" key="6">
    <source>
        <dbReference type="EMBL" id="UOD27291.1"/>
    </source>
</evidence>
<sequence>MSSQSLPSLVPAAPGIRSATPAPSSARVILKLLENLKHGALTLITPDGAQRHYGEAVDGAVAVILELNNWNCFSAALRSGDIGFAETYIEGDWQTNNLTGLIALLARNRAAIETLVYGSWWGSLAYRIKHLLNRNSKSGSRKNIHAHYDIGNDFYKLWLDPSMTYSSALYTEASGRDLEQAQKAKYRSILRQLEVSPGQKVLEIGCGWGGFAELAARDGEVHVTGLTLSRQQLAYAKTRLDKAGLADKTDLRLCDYRDSAGQYDAIASIEMFEAVGESYWPSYFECIARNLKQGGRACIQTIVIADELFERYRKGTDFIQQFIFPGGMLPSPSAFERMAFEHGLIVTSEYRFGIDYADTLVEWRKAFHARLDEVRAQGFDERFIRTWEFYLCYCEAAFREKNTDVMHFTLTKA</sequence>
<organism evidence="6 7">
    <name type="scientific">Massilia violaceinigra</name>
    <dbReference type="NCBI Taxonomy" id="2045208"/>
    <lineage>
        <taxon>Bacteria</taxon>
        <taxon>Pseudomonadati</taxon>
        <taxon>Pseudomonadota</taxon>
        <taxon>Betaproteobacteria</taxon>
        <taxon>Burkholderiales</taxon>
        <taxon>Oxalobacteraceae</taxon>
        <taxon>Telluria group</taxon>
        <taxon>Massilia</taxon>
    </lineage>
</organism>
<protein>
    <submittedName>
        <fullName evidence="6">Class I SAM-dependent methyltransferase</fullName>
    </submittedName>
</protein>
<evidence type="ECO:0000256" key="4">
    <source>
        <dbReference type="ARBA" id="ARBA00022691"/>
    </source>
</evidence>
<evidence type="ECO:0000313" key="7">
    <source>
        <dbReference type="Proteomes" id="UP000831532"/>
    </source>
</evidence>
<dbReference type="InterPro" id="IPR029063">
    <property type="entry name" value="SAM-dependent_MTases_sf"/>
</dbReference>
<keyword evidence="4" id="KW-0949">S-adenosyl-L-methionine</keyword>
<evidence type="ECO:0000256" key="3">
    <source>
        <dbReference type="ARBA" id="ARBA00022679"/>
    </source>
</evidence>
<name>A0ABY3ZXU8_9BURK</name>
<evidence type="ECO:0000256" key="5">
    <source>
        <dbReference type="ARBA" id="ARBA00023098"/>
    </source>
</evidence>
<dbReference type="InterPro" id="IPR050723">
    <property type="entry name" value="CFA/CMAS"/>
</dbReference>
<comment type="similarity">
    <text evidence="1">Belongs to the CFA/CMAS family.</text>
</comment>
<dbReference type="PANTHER" id="PTHR43667:SF2">
    <property type="entry name" value="FATTY ACID C-METHYL TRANSFERASE"/>
    <property type="match status" value="1"/>
</dbReference>
<evidence type="ECO:0000256" key="1">
    <source>
        <dbReference type="ARBA" id="ARBA00010815"/>
    </source>
</evidence>
<dbReference type="GO" id="GO:0032259">
    <property type="term" value="P:methylation"/>
    <property type="evidence" value="ECO:0007669"/>
    <property type="project" value="UniProtKB-KW"/>
</dbReference>
<dbReference type="RefSeq" id="WP_243488564.1">
    <property type="nucleotide sequence ID" value="NZ_CP063361.1"/>
</dbReference>
<dbReference type="SUPFAM" id="SSF53335">
    <property type="entry name" value="S-adenosyl-L-methionine-dependent methyltransferases"/>
    <property type="match status" value="1"/>
</dbReference>
<dbReference type="Gene3D" id="3.40.50.150">
    <property type="entry name" value="Vaccinia Virus protein VP39"/>
    <property type="match status" value="1"/>
</dbReference>
<keyword evidence="2 6" id="KW-0489">Methyltransferase</keyword>
<dbReference type="Pfam" id="PF02353">
    <property type="entry name" value="CMAS"/>
    <property type="match status" value="1"/>
</dbReference>
<proteinExistence type="inferred from homology"/>
<keyword evidence="5" id="KW-0443">Lipid metabolism</keyword>
<dbReference type="PIRSF" id="PIRSF003085">
    <property type="entry name" value="CMAS"/>
    <property type="match status" value="1"/>
</dbReference>